<sequence>MSEMTPREIVHELNRHIIGQDKAKRSVAIALRNRWRRMQLEESLRAEVSPKNILMIGPTGVGKTEIARRLAKLANAPFIKVEATKFTEVGYVGKEVETIIRDLTDVAIKMTHQQAMEKVTFRAEEQAEERILDALLPPARDAWGQNEQQDESSSNTRQIFRKKLREGKLDDKEIDIETAAPQMGVEIMAPPGMEEMTNQLQSMFQNLGGDTKKKRKLKIKDAFKALTEEEAAKLVNQEELKEQAIYNVENNGIVFIDEIDKICKRGEASGPDVSREGVQRDLLPLIEGSTVSTKHGMVKTDHILFITSGAFQVAKPSDLIPELQGRLPIRVELEALSSDDFKRILTEPKASLTEQYIALMKTEEVDVEFTEDGIQQIADAAWTVNETTENIGARRLHTVMERLMDEISFDATDKPGSKLTIDSGYVKSKLGEFVEDEDLSRFIL</sequence>
<accession>A0A3G4V9R4</accession>
<dbReference type="GO" id="GO:0043335">
    <property type="term" value="P:protein unfolding"/>
    <property type="evidence" value="ECO:0007669"/>
    <property type="project" value="UniProtKB-UniRule"/>
</dbReference>
<organism evidence="12 13">
    <name type="scientific">Vibrio mediterranei</name>
    <dbReference type="NCBI Taxonomy" id="689"/>
    <lineage>
        <taxon>Bacteria</taxon>
        <taxon>Pseudomonadati</taxon>
        <taxon>Pseudomonadota</taxon>
        <taxon>Gammaproteobacteria</taxon>
        <taxon>Vibrionales</taxon>
        <taxon>Vibrionaceae</taxon>
        <taxon>Vibrio</taxon>
    </lineage>
</organism>
<dbReference type="Gene3D" id="1.10.8.60">
    <property type="match status" value="1"/>
</dbReference>
<evidence type="ECO:0000256" key="11">
    <source>
        <dbReference type="HAMAP-Rule" id="MF_00249"/>
    </source>
</evidence>
<dbReference type="InterPro" id="IPR019489">
    <property type="entry name" value="Clp_ATPase_C"/>
</dbReference>
<evidence type="ECO:0000313" key="13">
    <source>
        <dbReference type="Proteomes" id="UP000279760"/>
    </source>
</evidence>
<gene>
    <name evidence="11 12" type="primary">hslU</name>
    <name evidence="12" type="ORF">ECB94_07815</name>
</gene>
<keyword evidence="6 11" id="KW-0143">Chaperone</keyword>
<dbReference type="SMART" id="SM01086">
    <property type="entry name" value="ClpB_D2-small"/>
    <property type="match status" value="1"/>
</dbReference>
<feature type="binding site" evidence="11">
    <location>
        <begin position="60"/>
        <end position="65"/>
    </location>
    <ligand>
        <name>ATP</name>
        <dbReference type="ChEBI" id="CHEBI:30616"/>
    </ligand>
</feature>
<evidence type="ECO:0000313" key="12">
    <source>
        <dbReference type="EMBL" id="AYV21205.1"/>
    </source>
</evidence>
<dbReference type="InterPro" id="IPR003593">
    <property type="entry name" value="AAA+_ATPase"/>
</dbReference>
<dbReference type="AlphaFoldDB" id="A0A3G4V9R4"/>
<dbReference type="InterPro" id="IPR050052">
    <property type="entry name" value="ATP-dep_Clp_protease_ClpX"/>
</dbReference>
<dbReference type="Gene3D" id="3.40.50.300">
    <property type="entry name" value="P-loop containing nucleotide triphosphate hydrolases"/>
    <property type="match status" value="2"/>
</dbReference>
<dbReference type="GO" id="GO:0008233">
    <property type="term" value="F:peptidase activity"/>
    <property type="evidence" value="ECO:0007669"/>
    <property type="project" value="InterPro"/>
</dbReference>
<dbReference type="GeneID" id="64087534"/>
<evidence type="ECO:0000256" key="2">
    <source>
        <dbReference type="ARBA" id="ARBA00009771"/>
    </source>
</evidence>
<dbReference type="FunFam" id="1.10.8.60:FF:000027">
    <property type="entry name" value="ATP-dependent protease ATPase subunit HslU"/>
    <property type="match status" value="1"/>
</dbReference>
<dbReference type="Pfam" id="PF07724">
    <property type="entry name" value="AAA_2"/>
    <property type="match status" value="1"/>
</dbReference>
<feature type="binding site" evidence="11">
    <location>
        <position position="394"/>
    </location>
    <ligand>
        <name>ATP</name>
        <dbReference type="ChEBI" id="CHEBI:30616"/>
    </ligand>
</feature>
<dbReference type="InterPro" id="IPR003959">
    <property type="entry name" value="ATPase_AAA_core"/>
</dbReference>
<evidence type="ECO:0000256" key="4">
    <source>
        <dbReference type="ARBA" id="ARBA00022741"/>
    </source>
</evidence>
<dbReference type="Proteomes" id="UP000279760">
    <property type="component" value="Chromosome 1"/>
</dbReference>
<dbReference type="HAMAP" id="MF_00249">
    <property type="entry name" value="HslU"/>
    <property type="match status" value="1"/>
</dbReference>
<dbReference type="GO" id="GO:0016887">
    <property type="term" value="F:ATP hydrolysis activity"/>
    <property type="evidence" value="ECO:0007669"/>
    <property type="project" value="InterPro"/>
</dbReference>
<evidence type="ECO:0000256" key="7">
    <source>
        <dbReference type="ARBA" id="ARBA00054052"/>
    </source>
</evidence>
<dbReference type="FunFam" id="1.10.8.10:FF:000028">
    <property type="entry name" value="ATP-dependent protease ATPase subunit HslU"/>
    <property type="match status" value="1"/>
</dbReference>
<reference evidence="12 13" key="1">
    <citation type="submission" date="2018-11" db="EMBL/GenBank/DDBJ databases">
        <title>Complete Genome Sequence of Vbrio mediterranei 117-T6: a Potential Pathogen Bacteria Isolated from the Conchocelis of Pyropia.</title>
        <authorList>
            <person name="Liu Q."/>
        </authorList>
    </citation>
    <scope>NUCLEOTIDE SEQUENCE [LARGE SCALE GENOMIC DNA]</scope>
    <source>
        <strain evidence="12 13">117-T6</strain>
    </source>
</reference>
<dbReference type="PANTHER" id="PTHR48102:SF3">
    <property type="entry name" value="ATP-DEPENDENT PROTEASE ATPASE SUBUNIT HSLU"/>
    <property type="match status" value="1"/>
</dbReference>
<comment type="subunit">
    <text evidence="8 11">A double ring-shaped homohexamer of HslV is capped on each side by a ring-shaped HslU homohexamer. The assembly of the HslU/HslV complex is dependent on binding of ATP.</text>
</comment>
<dbReference type="FunFam" id="3.40.50.300:FF:000213">
    <property type="entry name" value="ATP-dependent protease ATPase subunit HslU"/>
    <property type="match status" value="1"/>
</dbReference>
<dbReference type="SUPFAM" id="SSF52540">
    <property type="entry name" value="P-loop containing nucleoside triphosphate hydrolases"/>
    <property type="match status" value="1"/>
</dbReference>
<dbReference type="GO" id="GO:0005524">
    <property type="term" value="F:ATP binding"/>
    <property type="evidence" value="ECO:0007669"/>
    <property type="project" value="UniProtKB-UniRule"/>
</dbReference>
<feature type="binding site" evidence="11">
    <location>
        <position position="322"/>
    </location>
    <ligand>
        <name>ATP</name>
        <dbReference type="ChEBI" id="CHEBI:30616"/>
    </ligand>
</feature>
<dbReference type="InterPro" id="IPR004491">
    <property type="entry name" value="HslU"/>
</dbReference>
<dbReference type="FunFam" id="3.40.50.300:FF:000220">
    <property type="entry name" value="ATP-dependent protease ATPase subunit HslU"/>
    <property type="match status" value="1"/>
</dbReference>
<dbReference type="GO" id="GO:0009376">
    <property type="term" value="C:HslUV protease complex"/>
    <property type="evidence" value="ECO:0007669"/>
    <property type="project" value="UniProtKB-UniRule"/>
</dbReference>
<comment type="similarity">
    <text evidence="2 11">Belongs to the ClpX chaperone family. HslU subfamily.</text>
</comment>
<dbReference type="EMBL" id="CP033577">
    <property type="protein sequence ID" value="AYV21205.1"/>
    <property type="molecule type" value="Genomic_DNA"/>
</dbReference>
<feature type="binding site" evidence="11">
    <location>
        <position position="18"/>
    </location>
    <ligand>
        <name>ATP</name>
        <dbReference type="ChEBI" id="CHEBI:30616"/>
    </ligand>
</feature>
<feature type="binding site" evidence="11">
    <location>
        <position position="257"/>
    </location>
    <ligand>
        <name>ATP</name>
        <dbReference type="ChEBI" id="CHEBI:30616"/>
    </ligand>
</feature>
<keyword evidence="4 11" id="KW-0547">Nucleotide-binding</keyword>
<comment type="subcellular location">
    <subcellularLocation>
        <location evidence="1 11">Cytoplasm</location>
    </subcellularLocation>
</comment>
<comment type="function">
    <text evidence="7 11">ATPase subunit of a proteasome-like degradation complex; this subunit has chaperone activity. The binding of ATP and its subsequent hydrolysis by HslU are essential for unfolding of protein substrates subsequently hydrolyzed by HslV. HslU recognizes the N-terminal part of its protein substrates and unfolds these before they are guided to HslV for hydrolysis.</text>
</comment>
<evidence type="ECO:0000256" key="10">
    <source>
        <dbReference type="ARBA" id="ARBA00082554"/>
    </source>
</evidence>
<evidence type="ECO:0000256" key="8">
    <source>
        <dbReference type="ARBA" id="ARBA00064434"/>
    </source>
</evidence>
<dbReference type="PANTHER" id="PTHR48102">
    <property type="entry name" value="ATP-DEPENDENT CLP PROTEASE ATP-BINDING SUBUNIT CLPX-LIKE, MITOCHONDRIAL-RELATED"/>
    <property type="match status" value="1"/>
</dbReference>
<proteinExistence type="inferred from homology"/>
<dbReference type="NCBIfam" id="TIGR00390">
    <property type="entry name" value="hslU"/>
    <property type="match status" value="1"/>
</dbReference>
<dbReference type="GO" id="GO:0036402">
    <property type="term" value="F:proteasome-activating activity"/>
    <property type="evidence" value="ECO:0007669"/>
    <property type="project" value="UniProtKB-UniRule"/>
</dbReference>
<dbReference type="InterPro" id="IPR027417">
    <property type="entry name" value="P-loop_NTPase"/>
</dbReference>
<evidence type="ECO:0000256" key="6">
    <source>
        <dbReference type="ARBA" id="ARBA00023186"/>
    </source>
</evidence>
<evidence type="ECO:0000256" key="3">
    <source>
        <dbReference type="ARBA" id="ARBA00022490"/>
    </source>
</evidence>
<keyword evidence="3 11" id="KW-0963">Cytoplasm</keyword>
<dbReference type="CDD" id="cd19498">
    <property type="entry name" value="RecA-like_HslU"/>
    <property type="match status" value="1"/>
</dbReference>
<keyword evidence="5 11" id="KW-0067">ATP-binding</keyword>
<dbReference type="NCBIfam" id="NF003544">
    <property type="entry name" value="PRK05201.1"/>
    <property type="match status" value="1"/>
</dbReference>
<dbReference type="SMART" id="SM00382">
    <property type="entry name" value="AAA"/>
    <property type="match status" value="1"/>
</dbReference>
<evidence type="ECO:0000256" key="1">
    <source>
        <dbReference type="ARBA" id="ARBA00004496"/>
    </source>
</evidence>
<dbReference type="Pfam" id="PF00004">
    <property type="entry name" value="AAA"/>
    <property type="match status" value="1"/>
</dbReference>
<name>A0A3G4V9R4_9VIBR</name>
<protein>
    <recommendedName>
        <fullName evidence="9 11">ATP-dependent protease ATPase subunit HslU</fullName>
    </recommendedName>
    <alternativeName>
        <fullName evidence="10 11">Unfoldase HslU</fullName>
    </alternativeName>
</protein>
<dbReference type="RefSeq" id="WP_124940370.1">
    <property type="nucleotide sequence ID" value="NZ_CP033577.1"/>
</dbReference>
<evidence type="ECO:0000256" key="9">
    <source>
        <dbReference type="ARBA" id="ARBA00070260"/>
    </source>
</evidence>
<evidence type="ECO:0000256" key="5">
    <source>
        <dbReference type="ARBA" id="ARBA00022840"/>
    </source>
</evidence>